<accession>A0A1S6IW53</accession>
<evidence type="ECO:0000313" key="1">
    <source>
        <dbReference type="EMBL" id="AQS59001.1"/>
    </source>
</evidence>
<gene>
    <name evidence="1" type="ORF">B0537_07855</name>
</gene>
<sequence length="67" mass="7827">MLTQQLINGQIRVTNIAKYSITREQVENVPKFEPCIDAYEQYVYVETPVKNELRPSFDQYGQLICLS</sequence>
<dbReference type="STRING" id="1833852.B0537_07855"/>
<keyword evidence="2" id="KW-1185">Reference proteome</keyword>
<reference evidence="1 2" key="1">
    <citation type="journal article" date="2016" name="Int. J. Syst. Evol. Microbiol.">
        <title>Desulfotomaculum ferrireducens sp. nov., a moderately thermophilic sulfate-reducing and dissimilatory Fe(III)-reducing bacterium isolated from compost.</title>
        <authorList>
            <person name="Yang G."/>
            <person name="Guo J."/>
            <person name="Zhuang L."/>
            <person name="Yuan Y."/>
            <person name="Zhou S."/>
        </authorList>
    </citation>
    <scope>NUCLEOTIDE SEQUENCE [LARGE SCALE GENOMIC DNA]</scope>
    <source>
        <strain evidence="1 2">GSS09</strain>
    </source>
</reference>
<dbReference type="RefSeq" id="WP_077714040.1">
    <property type="nucleotide sequence ID" value="NZ_CP019698.1"/>
</dbReference>
<protein>
    <submittedName>
        <fullName evidence="1">Uncharacterized protein</fullName>
    </submittedName>
</protein>
<dbReference type="EMBL" id="CP019698">
    <property type="protein sequence ID" value="AQS59001.1"/>
    <property type="molecule type" value="Genomic_DNA"/>
</dbReference>
<proteinExistence type="predicted"/>
<evidence type="ECO:0000313" key="2">
    <source>
        <dbReference type="Proteomes" id="UP000189464"/>
    </source>
</evidence>
<dbReference type="KEGG" id="dfg:B0537_07855"/>
<name>A0A1S6IW53_9FIRM</name>
<dbReference type="OrthoDB" id="1787393at2"/>
<dbReference type="Proteomes" id="UP000189464">
    <property type="component" value="Chromosome"/>
</dbReference>
<dbReference type="AlphaFoldDB" id="A0A1S6IW53"/>
<organism evidence="1 2">
    <name type="scientific">Desulforamulus ferrireducens</name>
    <dbReference type="NCBI Taxonomy" id="1833852"/>
    <lineage>
        <taxon>Bacteria</taxon>
        <taxon>Bacillati</taxon>
        <taxon>Bacillota</taxon>
        <taxon>Clostridia</taxon>
        <taxon>Eubacteriales</taxon>
        <taxon>Peptococcaceae</taxon>
        <taxon>Desulforamulus</taxon>
    </lineage>
</organism>